<dbReference type="EMBL" id="FMIC01000002">
    <property type="protein sequence ID" value="SCL64836.1"/>
    <property type="molecule type" value="Genomic_DNA"/>
</dbReference>
<reference evidence="3 5" key="2">
    <citation type="submission" date="2022-10" db="EMBL/GenBank/DDBJ databases">
        <title>The complete genomes of actinobacterial strains from the NBC collection.</title>
        <authorList>
            <person name="Joergensen T.S."/>
            <person name="Alvarez Arevalo M."/>
            <person name="Sterndorff E.B."/>
            <person name="Faurdal D."/>
            <person name="Vuksanovic O."/>
            <person name="Mourched A.-S."/>
            <person name="Charusanti P."/>
            <person name="Shaw S."/>
            <person name="Blin K."/>
            <person name="Weber T."/>
        </authorList>
    </citation>
    <scope>NUCLEOTIDE SEQUENCE [LARGE SCALE GENOMIC DNA]</scope>
    <source>
        <strain evidence="3 5">NBC 01809</strain>
    </source>
</reference>
<proteinExistence type="predicted"/>
<reference evidence="2 4" key="1">
    <citation type="submission" date="2016-06" db="EMBL/GenBank/DDBJ databases">
        <authorList>
            <person name="Kjaerup R.B."/>
            <person name="Dalgaard T.S."/>
            <person name="Juul-Madsen H.R."/>
        </authorList>
    </citation>
    <scope>NUCLEOTIDE SEQUENCE [LARGE SCALE GENOMIC DNA]</scope>
    <source>
        <strain evidence="2 4">DSM 43363</strain>
    </source>
</reference>
<dbReference type="RefSeq" id="WP_091628353.1">
    <property type="nucleotide sequence ID" value="NZ_CP109071.1"/>
</dbReference>
<dbReference type="EMBL" id="CP109071">
    <property type="protein sequence ID" value="WSA30196.1"/>
    <property type="molecule type" value="Genomic_DNA"/>
</dbReference>
<dbReference type="SUPFAM" id="SSF51735">
    <property type="entry name" value="NAD(P)-binding Rossmann-fold domains"/>
    <property type="match status" value="1"/>
</dbReference>
<dbReference type="InterPro" id="IPR036291">
    <property type="entry name" value="NAD(P)-bd_dom_sf"/>
</dbReference>
<gene>
    <name evidence="2" type="ORF">GA0070608_3020</name>
    <name evidence="3" type="ORF">OIE14_18485</name>
</gene>
<accession>A0A1C6VEQ5</accession>
<dbReference type="Gene3D" id="3.40.50.720">
    <property type="entry name" value="NAD(P)-binding Rossmann-like Domain"/>
    <property type="match status" value="1"/>
</dbReference>
<keyword evidence="5" id="KW-1185">Reference proteome</keyword>
<dbReference type="InterPro" id="IPR016040">
    <property type="entry name" value="NAD(P)-bd_dom"/>
</dbReference>
<sequence length="212" mass="21878">MGRIIVFGAGGRAGRAAVREAQGRGHQVTAVVRDPARHPDLASTDAVRVTSGDVTDADRVGVLAVGHDAAIHAAADLTAPPDVFFPAAARALTTGLASAGVGRLLVVGLASVLPTAGGDLLMDTAGYPQEYRSFYLGHAAGAEMLRHAGPELDWLVLSPAGDFDHAGTGTGRYRQAAADAASRISYADFAVALLDEIETPRHRQVHLGVEQG</sequence>
<organism evidence="2 4">
    <name type="scientific">Micromonospora peucetia</name>
    <dbReference type="NCBI Taxonomy" id="47871"/>
    <lineage>
        <taxon>Bacteria</taxon>
        <taxon>Bacillati</taxon>
        <taxon>Actinomycetota</taxon>
        <taxon>Actinomycetes</taxon>
        <taxon>Micromonosporales</taxon>
        <taxon>Micromonosporaceae</taxon>
        <taxon>Micromonospora</taxon>
    </lineage>
</organism>
<dbReference type="GO" id="GO:0016646">
    <property type="term" value="F:oxidoreductase activity, acting on the CH-NH group of donors, NAD or NADP as acceptor"/>
    <property type="evidence" value="ECO:0007669"/>
    <property type="project" value="TreeGrafter"/>
</dbReference>
<dbReference type="AlphaFoldDB" id="A0A1C6VEQ5"/>
<evidence type="ECO:0000313" key="5">
    <source>
        <dbReference type="Proteomes" id="UP001334804"/>
    </source>
</evidence>
<evidence type="ECO:0000313" key="4">
    <source>
        <dbReference type="Proteomes" id="UP000199343"/>
    </source>
</evidence>
<evidence type="ECO:0000313" key="2">
    <source>
        <dbReference type="EMBL" id="SCL64836.1"/>
    </source>
</evidence>
<dbReference type="STRING" id="47871.GA0070608_3020"/>
<dbReference type="InterPro" id="IPR051606">
    <property type="entry name" value="Polyketide_Oxido-like"/>
</dbReference>
<protein>
    <submittedName>
        <fullName evidence="3">NAD(P)H-binding protein</fullName>
    </submittedName>
</protein>
<dbReference type="OrthoDB" id="3191258at2"/>
<feature type="domain" description="NAD(P)-binding" evidence="1">
    <location>
        <begin position="8"/>
        <end position="196"/>
    </location>
</feature>
<name>A0A1C6VEQ5_9ACTN</name>
<evidence type="ECO:0000259" key="1">
    <source>
        <dbReference type="Pfam" id="PF13460"/>
    </source>
</evidence>
<dbReference type="Pfam" id="PF13460">
    <property type="entry name" value="NAD_binding_10"/>
    <property type="match status" value="1"/>
</dbReference>
<dbReference type="PANTHER" id="PTHR43355">
    <property type="entry name" value="FLAVIN REDUCTASE (NADPH)"/>
    <property type="match status" value="1"/>
</dbReference>
<dbReference type="PANTHER" id="PTHR43355:SF2">
    <property type="entry name" value="FLAVIN REDUCTASE (NADPH)"/>
    <property type="match status" value="1"/>
</dbReference>
<evidence type="ECO:0000313" key="3">
    <source>
        <dbReference type="EMBL" id="WSA30196.1"/>
    </source>
</evidence>
<dbReference type="Proteomes" id="UP000199343">
    <property type="component" value="Unassembled WGS sequence"/>
</dbReference>
<dbReference type="Proteomes" id="UP001334804">
    <property type="component" value="Chromosome"/>
</dbReference>